<feature type="compositionally biased region" description="Low complexity" evidence="1">
    <location>
        <begin position="140"/>
        <end position="150"/>
    </location>
</feature>
<dbReference type="Proteomes" id="UP000051461">
    <property type="component" value="Unassembled WGS sequence"/>
</dbReference>
<dbReference type="SUPFAM" id="SSF47781">
    <property type="entry name" value="RuvA domain 2-like"/>
    <property type="match status" value="1"/>
</dbReference>
<organism evidence="3 4">
    <name type="scientific">Loigolactobacillus bifermentans DSM 20003</name>
    <dbReference type="NCBI Taxonomy" id="1423726"/>
    <lineage>
        <taxon>Bacteria</taxon>
        <taxon>Bacillati</taxon>
        <taxon>Bacillota</taxon>
        <taxon>Bacilli</taxon>
        <taxon>Lactobacillales</taxon>
        <taxon>Lactobacillaceae</taxon>
        <taxon>Loigolactobacillus</taxon>
    </lineage>
</organism>
<dbReference type="InterPro" id="IPR010994">
    <property type="entry name" value="RuvA_2-like"/>
</dbReference>
<dbReference type="Pfam" id="PF10531">
    <property type="entry name" value="SLBB"/>
    <property type="match status" value="1"/>
</dbReference>
<comment type="caution">
    <text evidence="3">The sequence shown here is derived from an EMBL/GenBank/DDBJ whole genome shotgun (WGS) entry which is preliminary data.</text>
</comment>
<dbReference type="InterPro" id="IPR004509">
    <property type="entry name" value="Competence_ComEA_HhH"/>
</dbReference>
<dbReference type="PANTHER" id="PTHR21180">
    <property type="entry name" value="ENDONUCLEASE/EXONUCLEASE/PHOSPHATASE FAMILY DOMAIN-CONTAINING PROTEIN 1"/>
    <property type="match status" value="1"/>
</dbReference>
<dbReference type="SMART" id="SM00278">
    <property type="entry name" value="HhH1"/>
    <property type="match status" value="2"/>
</dbReference>
<feature type="compositionally biased region" description="Polar residues" evidence="1">
    <location>
        <begin position="40"/>
        <end position="59"/>
    </location>
</feature>
<dbReference type="AlphaFoldDB" id="A0A0R1GJ25"/>
<evidence type="ECO:0000313" key="3">
    <source>
        <dbReference type="EMBL" id="KRK34110.1"/>
    </source>
</evidence>
<dbReference type="InterPro" id="IPR051675">
    <property type="entry name" value="Endo/Exo/Phosphatase_dom_1"/>
</dbReference>
<dbReference type="GO" id="GO:0003677">
    <property type="term" value="F:DNA binding"/>
    <property type="evidence" value="ECO:0007669"/>
    <property type="project" value="InterPro"/>
</dbReference>
<dbReference type="GO" id="GO:0015627">
    <property type="term" value="C:type II protein secretion system complex"/>
    <property type="evidence" value="ECO:0007669"/>
    <property type="project" value="TreeGrafter"/>
</dbReference>
<protein>
    <submittedName>
        <fullName evidence="3">ComE operon protein 1</fullName>
    </submittedName>
</protein>
<dbReference type="PATRIC" id="fig|1423726.3.peg.694"/>
<dbReference type="Pfam" id="PF12836">
    <property type="entry name" value="HHH_3"/>
    <property type="match status" value="1"/>
</dbReference>
<feature type="domain" description="Helix-hairpin-helix DNA-binding motif class 1" evidence="2">
    <location>
        <begin position="162"/>
        <end position="181"/>
    </location>
</feature>
<feature type="domain" description="Helix-hairpin-helix DNA-binding motif class 1" evidence="2">
    <location>
        <begin position="192"/>
        <end position="211"/>
    </location>
</feature>
<dbReference type="RefSeq" id="WP_057905102.1">
    <property type="nucleotide sequence ID" value="NZ_AZDA01000093.1"/>
</dbReference>
<evidence type="ECO:0000259" key="2">
    <source>
        <dbReference type="SMART" id="SM00278"/>
    </source>
</evidence>
<dbReference type="InterPro" id="IPR019554">
    <property type="entry name" value="Soluble_ligand-bd"/>
</dbReference>
<dbReference type="STRING" id="1423726.FC07_GL000672"/>
<sequence length="214" mass="22699">MKQYGQWCAIGLLSVLCVVLIGICLHQPAKKAPKAATDPFKTSMSAVPNGSSNRQTTQQQAAGFVDVKGAVKHPGIYQIQGNARLFDIIRQAGGFAEDADQRQINLAQSLTDQQVVYVPVKGEQGSVAVTMNSPESAVGSSTTTSENSSNPAKVSLNQATATELQALNGIGQKKAEQIIAYREENGGFKALEDLKEVSGIGDKTYEGLKDSITL</sequence>
<dbReference type="PANTHER" id="PTHR21180:SF32">
    <property type="entry name" value="ENDONUCLEASE_EXONUCLEASE_PHOSPHATASE FAMILY DOMAIN-CONTAINING PROTEIN 1"/>
    <property type="match status" value="1"/>
</dbReference>
<proteinExistence type="predicted"/>
<dbReference type="InterPro" id="IPR003583">
    <property type="entry name" value="Hlx-hairpin-Hlx_DNA-bd_motif"/>
</dbReference>
<reference evidence="3 4" key="1">
    <citation type="journal article" date="2015" name="Genome Announc.">
        <title>Expanding the biotechnology potential of lactobacilli through comparative genomics of 213 strains and associated genera.</title>
        <authorList>
            <person name="Sun Z."/>
            <person name="Harris H.M."/>
            <person name="McCann A."/>
            <person name="Guo C."/>
            <person name="Argimon S."/>
            <person name="Zhang W."/>
            <person name="Yang X."/>
            <person name="Jeffery I.B."/>
            <person name="Cooney J.C."/>
            <person name="Kagawa T.F."/>
            <person name="Liu W."/>
            <person name="Song Y."/>
            <person name="Salvetti E."/>
            <person name="Wrobel A."/>
            <person name="Rasinkangas P."/>
            <person name="Parkhill J."/>
            <person name="Rea M.C."/>
            <person name="O'Sullivan O."/>
            <person name="Ritari J."/>
            <person name="Douillard F.P."/>
            <person name="Paul Ross R."/>
            <person name="Yang R."/>
            <person name="Briner A.E."/>
            <person name="Felis G.E."/>
            <person name="de Vos W.M."/>
            <person name="Barrangou R."/>
            <person name="Klaenhammer T.R."/>
            <person name="Caufield P.W."/>
            <person name="Cui Y."/>
            <person name="Zhang H."/>
            <person name="O'Toole P.W."/>
        </authorList>
    </citation>
    <scope>NUCLEOTIDE SEQUENCE [LARGE SCALE GENOMIC DNA]</scope>
    <source>
        <strain evidence="3 4">DSM 20003</strain>
    </source>
</reference>
<feature type="region of interest" description="Disordered" evidence="1">
    <location>
        <begin position="133"/>
        <end position="152"/>
    </location>
</feature>
<dbReference type="OrthoDB" id="9790239at2"/>
<keyword evidence="4" id="KW-1185">Reference proteome</keyword>
<evidence type="ECO:0000256" key="1">
    <source>
        <dbReference type="SAM" id="MobiDB-lite"/>
    </source>
</evidence>
<dbReference type="GO" id="GO:0015628">
    <property type="term" value="P:protein secretion by the type II secretion system"/>
    <property type="evidence" value="ECO:0007669"/>
    <property type="project" value="TreeGrafter"/>
</dbReference>
<name>A0A0R1GJ25_9LACO</name>
<dbReference type="Gene3D" id="1.10.150.280">
    <property type="entry name" value="AF1531-like domain"/>
    <property type="match status" value="1"/>
</dbReference>
<dbReference type="EMBL" id="AZDA01000093">
    <property type="protein sequence ID" value="KRK34110.1"/>
    <property type="molecule type" value="Genomic_DNA"/>
</dbReference>
<dbReference type="GO" id="GO:0006281">
    <property type="term" value="P:DNA repair"/>
    <property type="evidence" value="ECO:0007669"/>
    <property type="project" value="InterPro"/>
</dbReference>
<evidence type="ECO:0000313" key="4">
    <source>
        <dbReference type="Proteomes" id="UP000051461"/>
    </source>
</evidence>
<gene>
    <name evidence="3" type="ORF">FC07_GL000672</name>
</gene>
<dbReference type="Gene3D" id="3.10.560.10">
    <property type="entry name" value="Outer membrane lipoprotein wza domain like"/>
    <property type="match status" value="1"/>
</dbReference>
<accession>A0A0R1GJ25</accession>
<feature type="region of interest" description="Disordered" evidence="1">
    <location>
        <begin position="35"/>
        <end position="59"/>
    </location>
</feature>
<dbReference type="NCBIfam" id="TIGR00426">
    <property type="entry name" value="competence protein ComEA helix-hairpin-helix repeat region"/>
    <property type="match status" value="1"/>
</dbReference>